<keyword evidence="3" id="KW-1185">Reference proteome</keyword>
<comment type="similarity">
    <text evidence="1">Belongs to the ArsC family.</text>
</comment>
<organism evidence="2 3">
    <name type="scientific">Nostocoides australiense Ben110</name>
    <dbReference type="NCBI Taxonomy" id="1193182"/>
    <lineage>
        <taxon>Bacteria</taxon>
        <taxon>Bacillati</taxon>
        <taxon>Actinomycetota</taxon>
        <taxon>Actinomycetes</taxon>
        <taxon>Micrococcales</taxon>
        <taxon>Intrasporangiaceae</taxon>
        <taxon>Nostocoides</taxon>
    </lineage>
</organism>
<dbReference type="InterPro" id="IPR006660">
    <property type="entry name" value="Arsenate_reductase-like"/>
</dbReference>
<comment type="caution">
    <text evidence="2">The sequence shown here is derived from an EMBL/GenBank/DDBJ whole genome shotgun (WGS) entry which is preliminary data.</text>
</comment>
<dbReference type="EMBL" id="CAJA01000020">
    <property type="protein sequence ID" value="CCH71862.1"/>
    <property type="molecule type" value="Genomic_DNA"/>
</dbReference>
<gene>
    <name evidence="2" type="primary">arsC</name>
    <name evidence="2" type="ORF">BN11_1160002</name>
</gene>
<accession>W6JT04</accession>
<dbReference type="PANTHER" id="PTHR30041:SF4">
    <property type="entry name" value="ARSENATE REDUCTASE"/>
    <property type="match status" value="1"/>
</dbReference>
<dbReference type="AlphaFoldDB" id="W6JT04"/>
<dbReference type="InterPro" id="IPR036249">
    <property type="entry name" value="Thioredoxin-like_sf"/>
</dbReference>
<dbReference type="PROSITE" id="PS51353">
    <property type="entry name" value="ARSC"/>
    <property type="match status" value="1"/>
</dbReference>
<reference evidence="2 3" key="1">
    <citation type="journal article" date="2013" name="ISME J.">
        <title>A metabolic model for members of the genus Tetrasphaera involved in enhanced biological phosphorus removal.</title>
        <authorList>
            <person name="Kristiansen R."/>
            <person name="Nguyen H.T.T."/>
            <person name="Saunders A.M."/>
            <person name="Nielsen J.L."/>
            <person name="Wimmer R."/>
            <person name="Le V.Q."/>
            <person name="McIlroy S.J."/>
            <person name="Petrovski S."/>
            <person name="Seviour R.J."/>
            <person name="Calteau A."/>
            <person name="Nielsen K.L."/>
            <person name="Nielsen P.H."/>
        </authorList>
    </citation>
    <scope>NUCLEOTIDE SEQUENCE [LARGE SCALE GENOMIC DNA]</scope>
    <source>
        <strain evidence="2 3">Ben110</strain>
    </source>
</reference>
<dbReference type="OrthoDB" id="9790554at2"/>
<dbReference type="Proteomes" id="UP000035763">
    <property type="component" value="Unassembled WGS sequence"/>
</dbReference>
<dbReference type="SUPFAM" id="SSF52833">
    <property type="entry name" value="Thioredoxin-like"/>
    <property type="match status" value="1"/>
</dbReference>
<proteinExistence type="inferred from homology"/>
<dbReference type="GO" id="GO:0008794">
    <property type="term" value="F:arsenate reductase (glutaredoxin) activity"/>
    <property type="evidence" value="ECO:0007669"/>
    <property type="project" value="UniProtKB-EC"/>
</dbReference>
<name>W6JT04_9MICO</name>
<protein>
    <submittedName>
        <fullName evidence="2">Arsenate reductase</fullName>
        <ecNumber evidence="2">1.20.4.1</ecNumber>
    </submittedName>
</protein>
<dbReference type="Pfam" id="PF03960">
    <property type="entry name" value="ArsC"/>
    <property type="match status" value="1"/>
</dbReference>
<dbReference type="STRING" id="1193182.BN11_1160002"/>
<dbReference type="RefSeq" id="WP_048696785.1">
    <property type="nucleotide sequence ID" value="NZ_HG764815.1"/>
</dbReference>
<keyword evidence="2" id="KW-0560">Oxidoreductase</keyword>
<evidence type="ECO:0000313" key="3">
    <source>
        <dbReference type="Proteomes" id="UP000035763"/>
    </source>
</evidence>
<dbReference type="Gene3D" id="3.40.30.10">
    <property type="entry name" value="Glutaredoxin"/>
    <property type="match status" value="1"/>
</dbReference>
<dbReference type="PANTHER" id="PTHR30041">
    <property type="entry name" value="ARSENATE REDUCTASE"/>
    <property type="match status" value="1"/>
</dbReference>
<evidence type="ECO:0000313" key="2">
    <source>
        <dbReference type="EMBL" id="CCH71862.1"/>
    </source>
</evidence>
<sequence length="123" mass="13684">MSETTILHNPRCSTSRAALEKADALGSDVAIRDYLKEPLTEQELRHLVAILQDPVEDLVRRDPHFLELGLDVEHVDDAESVIATLLAHPKLLQRPILIRDGVAIIGRPKERVAAFLKGDVHAE</sequence>
<evidence type="ECO:0000256" key="1">
    <source>
        <dbReference type="PROSITE-ProRule" id="PRU01282"/>
    </source>
</evidence>
<dbReference type="EC" id="1.20.4.1" evidence="2"/>